<dbReference type="InterPro" id="IPR036291">
    <property type="entry name" value="NAD(P)-bd_dom_sf"/>
</dbReference>
<dbReference type="EMBL" id="CP047289">
    <property type="protein sequence ID" value="QUS36674.1"/>
    <property type="molecule type" value="Genomic_DNA"/>
</dbReference>
<dbReference type="PANTHER" id="PTHR43333:SF1">
    <property type="entry name" value="D-ISOMER SPECIFIC 2-HYDROXYACID DEHYDROGENASE NAD-BINDING DOMAIN-CONTAINING PROTEIN"/>
    <property type="match status" value="1"/>
</dbReference>
<dbReference type="GO" id="GO:0016491">
    <property type="term" value="F:oxidoreductase activity"/>
    <property type="evidence" value="ECO:0007669"/>
    <property type="project" value="UniProtKB-KW"/>
</dbReference>
<evidence type="ECO:0000256" key="1">
    <source>
        <dbReference type="ARBA" id="ARBA00023002"/>
    </source>
</evidence>
<proteinExistence type="predicted"/>
<evidence type="ECO:0000313" key="4">
    <source>
        <dbReference type="EMBL" id="QUS36674.1"/>
    </source>
</evidence>
<dbReference type="Proteomes" id="UP000679284">
    <property type="component" value="Chromosome"/>
</dbReference>
<protein>
    <submittedName>
        <fullName evidence="4">Glyoxylate/hydroxypyruvate reductase A</fullName>
    </submittedName>
</protein>
<dbReference type="CDD" id="cd12164">
    <property type="entry name" value="GDH_like_2"/>
    <property type="match status" value="1"/>
</dbReference>
<dbReference type="SUPFAM" id="SSF51735">
    <property type="entry name" value="NAD(P)-binding Rossmann-fold domains"/>
    <property type="match status" value="1"/>
</dbReference>
<name>A0A8J8SLQ8_9RHOB</name>
<dbReference type="RefSeq" id="WP_211783892.1">
    <property type="nucleotide sequence ID" value="NZ_CP047289.1"/>
</dbReference>
<evidence type="ECO:0000313" key="5">
    <source>
        <dbReference type="Proteomes" id="UP000679284"/>
    </source>
</evidence>
<dbReference type="Gene3D" id="3.40.50.720">
    <property type="entry name" value="NAD(P)-binding Rossmann-like Domain"/>
    <property type="match status" value="2"/>
</dbReference>
<dbReference type="AlphaFoldDB" id="A0A8J8SLQ8"/>
<accession>A0A8J8SLQ8</accession>
<organism evidence="4 5">
    <name type="scientific">Falsirhodobacter algicola</name>
    <dbReference type="NCBI Taxonomy" id="2692330"/>
    <lineage>
        <taxon>Bacteria</taxon>
        <taxon>Pseudomonadati</taxon>
        <taxon>Pseudomonadota</taxon>
        <taxon>Alphaproteobacteria</taxon>
        <taxon>Rhodobacterales</taxon>
        <taxon>Paracoccaceae</taxon>
        <taxon>Falsirhodobacter</taxon>
    </lineage>
</organism>
<evidence type="ECO:0000259" key="3">
    <source>
        <dbReference type="Pfam" id="PF02826"/>
    </source>
</evidence>
<dbReference type="KEGG" id="fap:GR316_10605"/>
<feature type="domain" description="D-isomer specific 2-hydroxyacid dehydrogenase NAD-binding" evidence="3">
    <location>
        <begin position="105"/>
        <end position="273"/>
    </location>
</feature>
<reference evidence="4" key="1">
    <citation type="submission" date="2020-01" db="EMBL/GenBank/DDBJ databases">
        <authorList>
            <person name="Yang Y."/>
            <person name="Kwon Y.M."/>
        </authorList>
    </citation>
    <scope>NUCLEOTIDE SEQUENCE</scope>
    <source>
        <strain evidence="4">PG104</strain>
    </source>
</reference>
<keyword evidence="2" id="KW-0520">NAD</keyword>
<dbReference type="PANTHER" id="PTHR43333">
    <property type="entry name" value="2-HACID_DH_C DOMAIN-CONTAINING PROTEIN"/>
    <property type="match status" value="1"/>
</dbReference>
<dbReference type="InterPro" id="IPR006140">
    <property type="entry name" value="D-isomer_DH_NAD-bd"/>
</dbReference>
<dbReference type="Pfam" id="PF02826">
    <property type="entry name" value="2-Hacid_dh_C"/>
    <property type="match status" value="1"/>
</dbReference>
<keyword evidence="5" id="KW-1185">Reference proteome</keyword>
<sequence length="308" mass="33266">MTLTVLFSARPALWDDYRTVLPAALSAEGIAARLVRMADPAEVDYIVYAPNDDLTDFAPFTRAKAVLSLFAGVERIVGNPTLTQPLCRMVDPALCEGMVEWVTAQVLRHHLWLDRNIGRRAWVQEAPPLARDRRVTMLGLGELGLAAARMLRALNFRVTGWSRSPKTDAGFPTFHGEDGLKPALEGAEIVVTLLPDTPATRGILDARSLGWLAPGAAVINPGRGPLIEDAALLAALDAGQVGHATLDVFHTEPLPPEHPFWARADVTVSPHIAAVSRPATAATVIAANIRRAEAGETLLHRVDRARGY</sequence>
<keyword evidence="1" id="KW-0560">Oxidoreductase</keyword>
<dbReference type="GO" id="GO:0051287">
    <property type="term" value="F:NAD binding"/>
    <property type="evidence" value="ECO:0007669"/>
    <property type="project" value="InterPro"/>
</dbReference>
<evidence type="ECO:0000256" key="2">
    <source>
        <dbReference type="ARBA" id="ARBA00023027"/>
    </source>
</evidence>
<gene>
    <name evidence="4" type="ORF">GR316_10605</name>
</gene>